<dbReference type="Gene3D" id="1.10.246.130">
    <property type="match status" value="1"/>
</dbReference>
<gene>
    <name evidence="3" type="primary">ggt</name>
    <name evidence="3" type="ORF">CARN3_0964</name>
</gene>
<keyword evidence="1 3" id="KW-0012">Acyltransferase</keyword>
<name>E6PYH9_9ZZZZ</name>
<dbReference type="InterPro" id="IPR051792">
    <property type="entry name" value="GGT_bact"/>
</dbReference>
<protein>
    <submittedName>
        <fullName evidence="3">Gamma-glutamyltranspeptidase</fullName>
        <ecNumber evidence="3">2.3.2.2</ecNumber>
    </submittedName>
</protein>
<evidence type="ECO:0000256" key="1">
    <source>
        <dbReference type="ARBA" id="ARBA00023315"/>
    </source>
</evidence>
<sequence length="553" mass="59326">MHEQPARARHGMVVSVHHLASDAGLEILQAGGNAVDAAVATGFALAVVHPIAGNLGGGGFMLLRTRDGHATFIDFREQAPIAASANMYLDAKGNVLPPDDPRGSITGYRAIATPGSVAGLAYAEKKYGKLGLARVMAPAIRLAEQGFVITAEEADEMHDSDLARYADSKRIFQRNGDYYKAGDTFRQPDLAQTLKRIAANPEDFYHGKLAAELAAEIQKGGGLITREDLAQYQVVERAPLVGRYHQYTVLSAPPPSSGGVVLLSALNMLDGYHLNTLGDRSTAWIHLITEAYRRAYMDRSDYLGDPDYNEIPVAALTSQKYADAWRSTITDRATASSELKRPAGFLPPPPATAGKRKESPDTTHYSVVDKEGNAVSVTTTLNNAWGSDVTAGPLGFLLNDEMDDFAAKMGVPNMFGLIQGPANAIAPRKRPLSSMTPTIVIEGDKLRYVLGSPGGARIITTVANIFLSSAEGGLNIQQAVDAPRFHHQYLPDKLYLEPGFSPATQTELQSLGYTLAVSTRHWSNGECIAVDPATGELLGGQDHRSHYGKAAGY</sequence>
<dbReference type="InterPro" id="IPR000101">
    <property type="entry name" value="GGT_peptidase"/>
</dbReference>
<dbReference type="GO" id="GO:0036374">
    <property type="term" value="F:glutathione hydrolase activity"/>
    <property type="evidence" value="ECO:0007669"/>
    <property type="project" value="InterPro"/>
</dbReference>
<keyword evidence="3" id="KW-0808">Transferase</keyword>
<dbReference type="Pfam" id="PF01019">
    <property type="entry name" value="G_glu_transpept"/>
    <property type="match status" value="1"/>
</dbReference>
<dbReference type="PANTHER" id="PTHR43199">
    <property type="entry name" value="GLUTATHIONE HYDROLASE"/>
    <property type="match status" value="1"/>
</dbReference>
<proteinExistence type="predicted"/>
<dbReference type="PANTHER" id="PTHR43199:SF6">
    <property type="entry name" value="GLUTATHIONE HYDROLASE PROENZYME"/>
    <property type="match status" value="1"/>
</dbReference>
<dbReference type="InterPro" id="IPR043137">
    <property type="entry name" value="GGT_ssub_C"/>
</dbReference>
<feature type="compositionally biased region" description="Basic and acidic residues" evidence="2">
    <location>
        <begin position="355"/>
        <end position="364"/>
    </location>
</feature>
<dbReference type="InterPro" id="IPR029055">
    <property type="entry name" value="Ntn_hydrolases_N"/>
</dbReference>
<comment type="caution">
    <text evidence="3">The sequence shown here is derived from an EMBL/GenBank/DDBJ whole genome shotgun (WGS) entry which is preliminary data.</text>
</comment>
<dbReference type="GO" id="GO:0006751">
    <property type="term" value="P:glutathione catabolic process"/>
    <property type="evidence" value="ECO:0007669"/>
    <property type="project" value="InterPro"/>
</dbReference>
<reference evidence="3" key="1">
    <citation type="submission" date="2009-10" db="EMBL/GenBank/DDBJ databases">
        <title>Diversity of trophic interactions inside an arsenic-rich microbial ecosystem.</title>
        <authorList>
            <person name="Bertin P.N."/>
            <person name="Heinrich-Salmeron A."/>
            <person name="Pelletier E."/>
            <person name="Goulhen-Chollet F."/>
            <person name="Arsene-Ploetze F."/>
            <person name="Gallien S."/>
            <person name="Calteau A."/>
            <person name="Vallenet D."/>
            <person name="Casiot C."/>
            <person name="Chane-Woon-Ming B."/>
            <person name="Giloteaux L."/>
            <person name="Barakat M."/>
            <person name="Bonnefoy V."/>
            <person name="Bruneel O."/>
            <person name="Chandler M."/>
            <person name="Cleiss J."/>
            <person name="Duran R."/>
            <person name="Elbaz-Poulichet F."/>
            <person name="Fonknechten N."/>
            <person name="Lauga B."/>
            <person name="Mornico D."/>
            <person name="Ortet P."/>
            <person name="Schaeffer C."/>
            <person name="Siguier P."/>
            <person name="Alexander Thil Smith A."/>
            <person name="Van Dorsselaer A."/>
            <person name="Weissenbach J."/>
            <person name="Medigue C."/>
            <person name="Le Paslier D."/>
        </authorList>
    </citation>
    <scope>NUCLEOTIDE SEQUENCE</scope>
</reference>
<evidence type="ECO:0000313" key="3">
    <source>
        <dbReference type="EMBL" id="CBH99988.1"/>
    </source>
</evidence>
<evidence type="ECO:0000256" key="2">
    <source>
        <dbReference type="SAM" id="MobiDB-lite"/>
    </source>
</evidence>
<dbReference type="EC" id="2.3.2.2" evidence="3"/>
<dbReference type="AlphaFoldDB" id="E6PYH9"/>
<accession>E6PYH9</accession>
<dbReference type="EMBL" id="CABN01000080">
    <property type="protein sequence ID" value="CBH99988.1"/>
    <property type="molecule type" value="Genomic_DNA"/>
</dbReference>
<dbReference type="NCBIfam" id="TIGR00066">
    <property type="entry name" value="g_glut_trans"/>
    <property type="match status" value="1"/>
</dbReference>
<dbReference type="GO" id="GO:0103068">
    <property type="term" value="F:leukotriene C4 gamma-glutamyl transferase activity"/>
    <property type="evidence" value="ECO:0007669"/>
    <property type="project" value="UniProtKB-EC"/>
</dbReference>
<dbReference type="Gene3D" id="3.60.20.40">
    <property type="match status" value="1"/>
</dbReference>
<dbReference type="SUPFAM" id="SSF56235">
    <property type="entry name" value="N-terminal nucleophile aminohydrolases (Ntn hydrolases)"/>
    <property type="match status" value="1"/>
</dbReference>
<dbReference type="InterPro" id="IPR043138">
    <property type="entry name" value="GGT_lsub"/>
</dbReference>
<feature type="region of interest" description="Disordered" evidence="2">
    <location>
        <begin position="336"/>
        <end position="364"/>
    </location>
</feature>
<organism evidence="3">
    <name type="scientific">mine drainage metagenome</name>
    <dbReference type="NCBI Taxonomy" id="410659"/>
    <lineage>
        <taxon>unclassified sequences</taxon>
        <taxon>metagenomes</taxon>
        <taxon>ecological metagenomes</taxon>
    </lineage>
</organism>
<dbReference type="PRINTS" id="PR01210">
    <property type="entry name" value="GGTRANSPTASE"/>
</dbReference>